<protein>
    <recommendedName>
        <fullName evidence="1">AbiJ-NTD3 domain-containing protein</fullName>
    </recommendedName>
</protein>
<dbReference type="InterPro" id="IPR041427">
    <property type="entry name" value="AbiJ-NTD3"/>
</dbReference>
<dbReference type="Proteomes" id="UP001611450">
    <property type="component" value="Unassembled WGS sequence"/>
</dbReference>
<feature type="domain" description="AbiJ-NTD3" evidence="1">
    <location>
        <begin position="92"/>
        <end position="253"/>
    </location>
</feature>
<dbReference type="EMBL" id="JBIRXV010000001">
    <property type="protein sequence ID" value="MFI2320636.1"/>
    <property type="molecule type" value="Genomic_DNA"/>
</dbReference>
<keyword evidence="3" id="KW-1185">Reference proteome</keyword>
<evidence type="ECO:0000259" key="1">
    <source>
        <dbReference type="Pfam" id="PF18860"/>
    </source>
</evidence>
<evidence type="ECO:0000313" key="2">
    <source>
        <dbReference type="EMBL" id="MFI2320636.1"/>
    </source>
</evidence>
<comment type="caution">
    <text evidence="2">The sequence shown here is derived from an EMBL/GenBank/DDBJ whole genome shotgun (WGS) entry which is preliminary data.</text>
</comment>
<accession>A0ABW7WDY7</accession>
<gene>
    <name evidence="2" type="ORF">ACH47G_09105</name>
</gene>
<dbReference type="RefSeq" id="WP_396944982.1">
    <property type="nucleotide sequence ID" value="NZ_JBIRXV010000001.1"/>
</dbReference>
<evidence type="ECO:0000313" key="3">
    <source>
        <dbReference type="Proteomes" id="UP001611450"/>
    </source>
</evidence>
<dbReference type="InterPro" id="IPR018506">
    <property type="entry name" value="Cyt_B5_heme-BS"/>
</dbReference>
<dbReference type="Pfam" id="PF18860">
    <property type="entry name" value="AbiJ_NTD3"/>
    <property type="match status" value="1"/>
</dbReference>
<reference evidence="2 3" key="1">
    <citation type="submission" date="2024-10" db="EMBL/GenBank/DDBJ databases">
        <title>The Natural Products Discovery Center: Release of the First 8490 Sequenced Strains for Exploring Actinobacteria Biosynthetic Diversity.</title>
        <authorList>
            <person name="Kalkreuter E."/>
            <person name="Kautsar S.A."/>
            <person name="Yang D."/>
            <person name="Bader C.D."/>
            <person name="Teijaro C.N."/>
            <person name="Fluegel L."/>
            <person name="Davis C.M."/>
            <person name="Simpson J.R."/>
            <person name="Lauterbach L."/>
            <person name="Steele A.D."/>
            <person name="Gui C."/>
            <person name="Meng S."/>
            <person name="Li G."/>
            <person name="Viehrig K."/>
            <person name="Ye F."/>
            <person name="Su P."/>
            <person name="Kiefer A.F."/>
            <person name="Nichols A."/>
            <person name="Cepeda A.J."/>
            <person name="Yan W."/>
            <person name="Fan B."/>
            <person name="Jiang Y."/>
            <person name="Adhikari A."/>
            <person name="Zheng C.-J."/>
            <person name="Schuster L."/>
            <person name="Cowan T.M."/>
            <person name="Smanski M.J."/>
            <person name="Chevrette M.G."/>
            <person name="De Carvalho L.P.S."/>
            <person name="Shen B."/>
        </authorList>
    </citation>
    <scope>NUCLEOTIDE SEQUENCE [LARGE SCALE GENOMIC DNA]</scope>
    <source>
        <strain evidence="2 3">NPDC019626</strain>
    </source>
</reference>
<dbReference type="PROSITE" id="PS00191">
    <property type="entry name" value="CYTOCHROME_B5_1"/>
    <property type="match status" value="1"/>
</dbReference>
<sequence>MDDQGLEKLRTLLHAPFAHDTHKELSARFERLGLTRYDVEGTKRERVTAVIEAIPASELSRIAEQMMTESMVTHSDGITIQDTLWAGSGPTIVERTRRELAEALDIEEIVGLDTQRFLDMIGRWWDLDRFDGLFIDGQTLREKVIRHVFRNPGDWSVSDLFTQLDAFEAPNPRFAGFLEDLVSPKVVLDEAKQRRLVYTINNHLRRDHLALREDGTHAGYPVFRISATGVAATPPKTLVFSGKFKPDIRLSSVPDNRLEIVDNGADALIYDRPIGSDGLRWRDLHRWWCDRHPTLDADTAKSQLYQRLGQYLPESSPPQRLLYRLYHEIHGQRVWDLPALLPEVWLHWDHQTVRQRGAQALLNQRMDFLLLHPGGHRVVLEVDGKTHYTDQDGNASPQVYARNTRIDRNLRMRGYEVFRFGGAELTDPDTAKPLLTEFFTALFDRFADPRRPV</sequence>
<name>A0ABW7WDY7_9NOCA</name>
<organism evidence="2 3">
    <name type="scientific">Nocardia beijingensis</name>
    <dbReference type="NCBI Taxonomy" id="95162"/>
    <lineage>
        <taxon>Bacteria</taxon>
        <taxon>Bacillati</taxon>
        <taxon>Actinomycetota</taxon>
        <taxon>Actinomycetes</taxon>
        <taxon>Mycobacteriales</taxon>
        <taxon>Nocardiaceae</taxon>
        <taxon>Nocardia</taxon>
    </lineage>
</organism>
<proteinExistence type="predicted"/>